<gene>
    <name evidence="4" type="ORF">SAMN04489723_108163</name>
</gene>
<dbReference type="OrthoDB" id="1452822at2"/>
<keyword evidence="5" id="KW-1185">Reference proteome</keyword>
<dbReference type="Pfam" id="PF04773">
    <property type="entry name" value="FecR"/>
    <property type="match status" value="1"/>
</dbReference>
<dbReference type="Gene3D" id="2.60.120.1440">
    <property type="match status" value="1"/>
</dbReference>
<accession>A0A1I1AIK8</accession>
<dbReference type="RefSeq" id="WP_092897851.1">
    <property type="nucleotide sequence ID" value="NZ_FOKK01000008.1"/>
</dbReference>
<dbReference type="InterPro" id="IPR012373">
    <property type="entry name" value="Ferrdict_sens_TM"/>
</dbReference>
<protein>
    <submittedName>
        <fullName evidence="4">Ferric-dicitrate binding protein FerR, regulates iron transport through sigma-19</fullName>
    </submittedName>
</protein>
<dbReference type="Pfam" id="PF16344">
    <property type="entry name" value="FecR_C"/>
    <property type="match status" value="1"/>
</dbReference>
<keyword evidence="1" id="KW-1133">Transmembrane helix</keyword>
<organism evidence="4 5">
    <name type="scientific">Algoriphagus aquimarinus</name>
    <dbReference type="NCBI Taxonomy" id="237018"/>
    <lineage>
        <taxon>Bacteria</taxon>
        <taxon>Pseudomonadati</taxon>
        <taxon>Bacteroidota</taxon>
        <taxon>Cytophagia</taxon>
        <taxon>Cytophagales</taxon>
        <taxon>Cyclobacteriaceae</taxon>
        <taxon>Algoriphagus</taxon>
    </lineage>
</organism>
<dbReference type="GO" id="GO:0016989">
    <property type="term" value="F:sigma factor antagonist activity"/>
    <property type="evidence" value="ECO:0007669"/>
    <property type="project" value="TreeGrafter"/>
</dbReference>
<dbReference type="STRING" id="237018.SAMN04489723_108163"/>
<evidence type="ECO:0000256" key="1">
    <source>
        <dbReference type="SAM" id="Phobius"/>
    </source>
</evidence>
<feature type="transmembrane region" description="Helical" evidence="1">
    <location>
        <begin position="90"/>
        <end position="110"/>
    </location>
</feature>
<dbReference type="AlphaFoldDB" id="A0A1I1AIK8"/>
<evidence type="ECO:0000313" key="5">
    <source>
        <dbReference type="Proteomes" id="UP000198790"/>
    </source>
</evidence>
<dbReference type="InterPro" id="IPR032508">
    <property type="entry name" value="FecR_C"/>
</dbReference>
<dbReference type="InterPro" id="IPR006860">
    <property type="entry name" value="FecR"/>
</dbReference>
<dbReference type="PANTHER" id="PTHR30273">
    <property type="entry name" value="PERIPLASMIC SIGNAL SENSOR AND SIGMA FACTOR ACTIVATOR FECR-RELATED"/>
    <property type="match status" value="1"/>
</dbReference>
<evidence type="ECO:0000259" key="2">
    <source>
        <dbReference type="Pfam" id="PF04773"/>
    </source>
</evidence>
<dbReference type="Gene3D" id="3.55.50.30">
    <property type="match status" value="1"/>
</dbReference>
<evidence type="ECO:0000259" key="3">
    <source>
        <dbReference type="Pfam" id="PF16344"/>
    </source>
</evidence>
<sequence>METMNEEKLIKYLLQESDSEETKAIQEWIAEDDANKKQFEEVQWIWNSSKVLLEKSEVDENQAWQRFTQLRDKKVAAPEKQNQRFLQSNWFRVAAAITLIFVSAWVYSAFLPQSGRAYYSSVELQSADSPIEVPLLDGTAITLNKNTSLSYSQKFLGKQRNVSLENGEAFFDVKRNENKPFVIQTEKVQITVLGTSFHVKTAGNMTEVIVVTGSVQIEIEGKKEVLKPDEKLSVNQETGEMEKTLPSNKLYNYYVSKKFQADRIPLEELVKALNEAYDANIEIARAELRTLPITTTLEYGSLSNNLDVIRETLNLKISQVDGKISIE</sequence>
<dbReference type="Proteomes" id="UP000198790">
    <property type="component" value="Unassembled WGS sequence"/>
</dbReference>
<proteinExistence type="predicted"/>
<reference evidence="4 5" key="1">
    <citation type="submission" date="2016-10" db="EMBL/GenBank/DDBJ databases">
        <authorList>
            <person name="de Groot N.N."/>
        </authorList>
    </citation>
    <scope>NUCLEOTIDE SEQUENCE [LARGE SCALE GENOMIC DNA]</scope>
    <source>
        <strain evidence="4 5">DSM 23399</strain>
    </source>
</reference>
<feature type="domain" description="Protein FecR C-terminal" evidence="3">
    <location>
        <begin position="262"/>
        <end position="324"/>
    </location>
</feature>
<keyword evidence="1" id="KW-0472">Membrane</keyword>
<dbReference type="PANTHER" id="PTHR30273:SF2">
    <property type="entry name" value="PROTEIN FECR"/>
    <property type="match status" value="1"/>
</dbReference>
<dbReference type="EMBL" id="FOKK01000008">
    <property type="protein sequence ID" value="SFB37859.1"/>
    <property type="molecule type" value="Genomic_DNA"/>
</dbReference>
<evidence type="ECO:0000313" key="4">
    <source>
        <dbReference type="EMBL" id="SFB37859.1"/>
    </source>
</evidence>
<name>A0A1I1AIK8_9BACT</name>
<keyword evidence="1" id="KW-0812">Transmembrane</keyword>
<dbReference type="PIRSF" id="PIRSF018266">
    <property type="entry name" value="FecR"/>
    <property type="match status" value="1"/>
</dbReference>
<feature type="domain" description="FecR protein" evidence="2">
    <location>
        <begin position="128"/>
        <end position="216"/>
    </location>
</feature>